<reference evidence="3" key="1">
    <citation type="submission" date="2022-11" db="UniProtKB">
        <authorList>
            <consortium name="WormBaseParasite"/>
        </authorList>
    </citation>
    <scope>IDENTIFICATION</scope>
</reference>
<dbReference type="WBParaSite" id="jg3296.2">
    <property type="protein sequence ID" value="jg3296.2"/>
    <property type="gene ID" value="jg3296"/>
</dbReference>
<dbReference type="AlphaFoldDB" id="A0A915E8V5"/>
<name>A0A915E8V5_9BILA</name>
<feature type="region of interest" description="Disordered" evidence="1">
    <location>
        <begin position="349"/>
        <end position="415"/>
    </location>
</feature>
<feature type="compositionally biased region" description="Low complexity" evidence="1">
    <location>
        <begin position="377"/>
        <end position="393"/>
    </location>
</feature>
<feature type="region of interest" description="Disordered" evidence="1">
    <location>
        <begin position="188"/>
        <end position="216"/>
    </location>
</feature>
<dbReference type="Proteomes" id="UP000887574">
    <property type="component" value="Unplaced"/>
</dbReference>
<feature type="compositionally biased region" description="Polar residues" evidence="1">
    <location>
        <begin position="268"/>
        <end position="290"/>
    </location>
</feature>
<feature type="region of interest" description="Disordered" evidence="1">
    <location>
        <begin position="136"/>
        <end position="167"/>
    </location>
</feature>
<keyword evidence="2" id="KW-1185">Reference proteome</keyword>
<evidence type="ECO:0000313" key="2">
    <source>
        <dbReference type="Proteomes" id="UP000887574"/>
    </source>
</evidence>
<protein>
    <submittedName>
        <fullName evidence="3">Uncharacterized protein</fullName>
    </submittedName>
</protein>
<sequence length="692" mass="78058">MASSIPPRLRRNRMIANLEYLLNDKLEQYCFITPKFIMKEYDDVADSFTLQEELDFFDTTIFELLEKNFPNTYFLHKDGEEPGFLRKSLINQPLQLVKTSDLECIEPANKQMAIEYEEVSDAEPKQQITPASTISKFLDEEDEPSNQKDASVSDADSAYSTPESDQQAWSVVNTKIVEKTDDCEAPLCSQSTEAQKNEHVFEEYESAGSLAPESQINDPLELDGLQKERSVCPPPGFAQRVSWPLYSRKTKVKSPDITRQEISLEWSKNANNVPDNAPKSETTLDTASESNVEKRVNNSAKSPLYLELLVGVPPPGYGQAQNKALYSSMARKPKDGADVELAELLHKVSNAKEEVKRTVRNASESLSEVDPVDKPRSQPLSSSDTPSRSSLDSEIATSKQSSTGQLSQDLAVENSKNKQKECDEGYFCESDFECDPEPAAPVLYRSVHSSPNSNVPEIKVVCKPICYSLRGDLIQNYEAASEYRRKLVRNCLLESVETNVQDWAYTFPNISTVIRILMKLRDQYPNGCTPLQVSLFEKCVRKQFQGMKLSDMLPPFAMLLEEGLLLVSNGAIKVAPEIGYPNFICLRKNFVSNLYRLLLLKNGFAKVDDLIPFLKQLAPKNFLIKKENILNICNRLPLVFLLEAYKGLDGYRYEHAVVRLNPDIPDWRIILDSEANEFDCQVCDCSGCRLIS</sequence>
<evidence type="ECO:0000256" key="1">
    <source>
        <dbReference type="SAM" id="MobiDB-lite"/>
    </source>
</evidence>
<feature type="region of interest" description="Disordered" evidence="1">
    <location>
        <begin position="268"/>
        <end position="296"/>
    </location>
</feature>
<proteinExistence type="predicted"/>
<feature type="compositionally biased region" description="Low complexity" evidence="1">
    <location>
        <begin position="149"/>
        <end position="158"/>
    </location>
</feature>
<accession>A0A915E8V5</accession>
<feature type="compositionally biased region" description="Polar residues" evidence="1">
    <location>
        <begin position="395"/>
        <end position="408"/>
    </location>
</feature>
<evidence type="ECO:0000313" key="3">
    <source>
        <dbReference type="WBParaSite" id="jg3296.2"/>
    </source>
</evidence>
<organism evidence="2 3">
    <name type="scientific">Ditylenchus dipsaci</name>
    <dbReference type="NCBI Taxonomy" id="166011"/>
    <lineage>
        <taxon>Eukaryota</taxon>
        <taxon>Metazoa</taxon>
        <taxon>Ecdysozoa</taxon>
        <taxon>Nematoda</taxon>
        <taxon>Chromadorea</taxon>
        <taxon>Rhabditida</taxon>
        <taxon>Tylenchina</taxon>
        <taxon>Tylenchomorpha</taxon>
        <taxon>Sphaerularioidea</taxon>
        <taxon>Anguinidae</taxon>
        <taxon>Anguininae</taxon>
        <taxon>Ditylenchus</taxon>
    </lineage>
</organism>